<accession>A0A919PAU9</accession>
<dbReference type="Pfam" id="PF00485">
    <property type="entry name" value="PRK"/>
    <property type="match status" value="1"/>
</dbReference>
<protein>
    <recommendedName>
        <fullName evidence="2">Phosphoribulokinase/uridine kinase domain-containing protein</fullName>
    </recommendedName>
</protein>
<dbReference type="GO" id="GO:0016301">
    <property type="term" value="F:kinase activity"/>
    <property type="evidence" value="ECO:0007669"/>
    <property type="project" value="InterPro"/>
</dbReference>
<evidence type="ECO:0000259" key="2">
    <source>
        <dbReference type="Pfam" id="PF00485"/>
    </source>
</evidence>
<gene>
    <name evidence="3" type="ORF">Cpa01nite_25570</name>
</gene>
<organism evidence="3 4">
    <name type="scientific">Cellulomonas pakistanensis</name>
    <dbReference type="NCBI Taxonomy" id="992287"/>
    <lineage>
        <taxon>Bacteria</taxon>
        <taxon>Bacillati</taxon>
        <taxon>Actinomycetota</taxon>
        <taxon>Actinomycetes</taxon>
        <taxon>Micrococcales</taxon>
        <taxon>Cellulomonadaceae</taxon>
        <taxon>Cellulomonas</taxon>
    </lineage>
</organism>
<evidence type="ECO:0000313" key="4">
    <source>
        <dbReference type="Proteomes" id="UP000642125"/>
    </source>
</evidence>
<feature type="domain" description="Phosphoribulokinase/uridine kinase" evidence="2">
    <location>
        <begin position="77"/>
        <end position="220"/>
    </location>
</feature>
<sequence length="260" mass="26782">MADPRDDAVAPDGATAPASPAAAPADAAPASPAPAPAAAAPAAAAPAAAPLRGDLLRRVAALLDPPADGTAPARRLLGIAGAPGAGKSTLSAQILAAFPGRCVVVPMDGFHLAQTELERLGRADRKGAPDTFDAAGYVALLRRLRAPVPGETVYAPEYRRDLRNGVAGAIAVPADVPLVVTEGNYLLLEEHGFAPVRDLLDVCWFVDLPEEVRAERLVARHELFGKPSAAAYAWTHGPDQRNADLVAATRSRADAVVTVD</sequence>
<dbReference type="NCBIfam" id="NF006743">
    <property type="entry name" value="PRK09270.1-2"/>
    <property type="match status" value="1"/>
</dbReference>
<evidence type="ECO:0000313" key="3">
    <source>
        <dbReference type="EMBL" id="GIG37176.1"/>
    </source>
</evidence>
<dbReference type="PANTHER" id="PTHR10285">
    <property type="entry name" value="URIDINE KINASE"/>
    <property type="match status" value="1"/>
</dbReference>
<dbReference type="InterPro" id="IPR006083">
    <property type="entry name" value="PRK/URK"/>
</dbReference>
<dbReference type="SUPFAM" id="SSF52540">
    <property type="entry name" value="P-loop containing nucleoside triphosphate hydrolases"/>
    <property type="match status" value="1"/>
</dbReference>
<dbReference type="Proteomes" id="UP000642125">
    <property type="component" value="Unassembled WGS sequence"/>
</dbReference>
<proteinExistence type="predicted"/>
<comment type="caution">
    <text evidence="3">The sequence shown here is derived from an EMBL/GenBank/DDBJ whole genome shotgun (WGS) entry which is preliminary data.</text>
</comment>
<dbReference type="GO" id="GO:0005524">
    <property type="term" value="F:ATP binding"/>
    <property type="evidence" value="ECO:0007669"/>
    <property type="project" value="InterPro"/>
</dbReference>
<name>A0A919PAU9_9CELL</name>
<dbReference type="EMBL" id="BONO01000019">
    <property type="protein sequence ID" value="GIG37176.1"/>
    <property type="molecule type" value="Genomic_DNA"/>
</dbReference>
<feature type="region of interest" description="Disordered" evidence="1">
    <location>
        <begin position="1"/>
        <end position="41"/>
    </location>
</feature>
<keyword evidence="4" id="KW-1185">Reference proteome</keyword>
<dbReference type="InterPro" id="IPR027417">
    <property type="entry name" value="P-loop_NTPase"/>
</dbReference>
<feature type="compositionally biased region" description="Low complexity" evidence="1">
    <location>
        <begin position="10"/>
        <end position="41"/>
    </location>
</feature>
<evidence type="ECO:0000256" key="1">
    <source>
        <dbReference type="SAM" id="MobiDB-lite"/>
    </source>
</evidence>
<reference evidence="3" key="1">
    <citation type="submission" date="2021-01" db="EMBL/GenBank/DDBJ databases">
        <title>Whole genome shotgun sequence of Cellulomonas pakistanensis NBRC 110800.</title>
        <authorList>
            <person name="Komaki H."/>
            <person name="Tamura T."/>
        </authorList>
    </citation>
    <scope>NUCLEOTIDE SEQUENCE</scope>
    <source>
        <strain evidence="3">NBRC 110800</strain>
    </source>
</reference>
<dbReference type="Gene3D" id="3.40.50.300">
    <property type="entry name" value="P-loop containing nucleotide triphosphate hydrolases"/>
    <property type="match status" value="1"/>
</dbReference>
<dbReference type="AlphaFoldDB" id="A0A919PAU9"/>